<accession>A0ACB7XBI3</accession>
<protein>
    <submittedName>
        <fullName evidence="1">Uncharacterized protein</fullName>
    </submittedName>
</protein>
<name>A0ACB7XBI3_9ERIC</name>
<organism evidence="1 2">
    <name type="scientific">Vaccinium darrowii</name>
    <dbReference type="NCBI Taxonomy" id="229202"/>
    <lineage>
        <taxon>Eukaryota</taxon>
        <taxon>Viridiplantae</taxon>
        <taxon>Streptophyta</taxon>
        <taxon>Embryophyta</taxon>
        <taxon>Tracheophyta</taxon>
        <taxon>Spermatophyta</taxon>
        <taxon>Magnoliopsida</taxon>
        <taxon>eudicotyledons</taxon>
        <taxon>Gunneridae</taxon>
        <taxon>Pentapetalae</taxon>
        <taxon>asterids</taxon>
        <taxon>Ericales</taxon>
        <taxon>Ericaceae</taxon>
        <taxon>Vaccinioideae</taxon>
        <taxon>Vaccinieae</taxon>
        <taxon>Vaccinium</taxon>
    </lineage>
</organism>
<evidence type="ECO:0000313" key="2">
    <source>
        <dbReference type="Proteomes" id="UP000828048"/>
    </source>
</evidence>
<reference evidence="1 2" key="1">
    <citation type="journal article" date="2021" name="Hortic Res">
        <title>High-quality reference genome and annotation aids understanding of berry development for evergreen blueberry (Vaccinium darrowii).</title>
        <authorList>
            <person name="Yu J."/>
            <person name="Hulse-Kemp A.M."/>
            <person name="Babiker E."/>
            <person name="Staton M."/>
        </authorList>
    </citation>
    <scope>NUCLEOTIDE SEQUENCE [LARGE SCALE GENOMIC DNA]</scope>
    <source>
        <strain evidence="2">cv. NJ 8807/NJ 8810</strain>
        <tissue evidence="1">Young leaf</tissue>
    </source>
</reference>
<gene>
    <name evidence="1" type="ORF">Vadar_022095</name>
</gene>
<dbReference type="EMBL" id="CM037156">
    <property type="protein sequence ID" value="KAH7838101.1"/>
    <property type="molecule type" value="Genomic_DNA"/>
</dbReference>
<keyword evidence="2" id="KW-1185">Reference proteome</keyword>
<comment type="caution">
    <text evidence="1">The sequence shown here is derived from an EMBL/GenBank/DDBJ whole genome shotgun (WGS) entry which is preliminary data.</text>
</comment>
<evidence type="ECO:0000313" key="1">
    <source>
        <dbReference type="EMBL" id="KAH7838101.1"/>
    </source>
</evidence>
<sequence length="116" mass="12666">MRIAARYVSRRLSSSGKIFSEEEKAAENVYIKKIEQEKLEKLARKGPKAEEKPPTSSEGTPSDVKPSAPAAASSTSGVSTDEFRNYAVVAGVVTGLSALGWWYFGTKEKKTEEVHD</sequence>
<proteinExistence type="predicted"/>
<dbReference type="Proteomes" id="UP000828048">
    <property type="component" value="Chromosome 6"/>
</dbReference>